<dbReference type="EMBL" id="CADCXU010002801">
    <property type="protein sequence ID" value="CAA9994903.1"/>
    <property type="molecule type" value="Genomic_DNA"/>
</dbReference>
<name>A0A6H5G022_9HEMI</name>
<dbReference type="Proteomes" id="UP000479000">
    <property type="component" value="Unassembled WGS sequence"/>
</dbReference>
<keyword evidence="2" id="KW-1185">Reference proteome</keyword>
<proteinExistence type="predicted"/>
<feature type="non-terminal residue" evidence="1">
    <location>
        <position position="1"/>
    </location>
</feature>
<accession>A0A6H5G022</accession>
<dbReference type="AlphaFoldDB" id="A0A6H5G022"/>
<reference evidence="1 2" key="1">
    <citation type="submission" date="2020-02" db="EMBL/GenBank/DDBJ databases">
        <authorList>
            <person name="Ferguson B K."/>
        </authorList>
    </citation>
    <scope>NUCLEOTIDE SEQUENCE [LARGE SCALE GENOMIC DNA]</scope>
</reference>
<evidence type="ECO:0000313" key="1">
    <source>
        <dbReference type="EMBL" id="CAA9994903.1"/>
    </source>
</evidence>
<protein>
    <submittedName>
        <fullName evidence="1">Uncharacterized protein</fullName>
    </submittedName>
</protein>
<sequence>AYCLCLFLCNHDNVEPVFNHSEPCKRSLSQRDDYKTIIRNASASQTSDEARKGKASKRVRRFLVKLLNVHCRRAYCDSGTREQAKGPRARSWRESVSSGGSLVRTCRGRWSLVELVQPRPQLITIAAASSYRPKLQFRTVRSSGFYARVPHDTPGMYWCGIRTMSPA</sequence>
<evidence type="ECO:0000313" key="2">
    <source>
        <dbReference type="Proteomes" id="UP000479000"/>
    </source>
</evidence>
<organism evidence="1 2">
    <name type="scientific">Nesidiocoris tenuis</name>
    <dbReference type="NCBI Taxonomy" id="355587"/>
    <lineage>
        <taxon>Eukaryota</taxon>
        <taxon>Metazoa</taxon>
        <taxon>Ecdysozoa</taxon>
        <taxon>Arthropoda</taxon>
        <taxon>Hexapoda</taxon>
        <taxon>Insecta</taxon>
        <taxon>Pterygota</taxon>
        <taxon>Neoptera</taxon>
        <taxon>Paraneoptera</taxon>
        <taxon>Hemiptera</taxon>
        <taxon>Heteroptera</taxon>
        <taxon>Panheteroptera</taxon>
        <taxon>Cimicomorpha</taxon>
        <taxon>Miridae</taxon>
        <taxon>Dicyphina</taxon>
        <taxon>Nesidiocoris</taxon>
    </lineage>
</organism>
<gene>
    <name evidence="1" type="ORF">NTEN_LOCUS1719</name>
</gene>